<dbReference type="InterPro" id="IPR006860">
    <property type="entry name" value="FecR"/>
</dbReference>
<keyword evidence="1" id="KW-0472">Membrane</keyword>
<keyword evidence="1" id="KW-0812">Transmembrane</keyword>
<feature type="transmembrane region" description="Helical" evidence="1">
    <location>
        <begin position="103"/>
        <end position="124"/>
    </location>
</feature>
<dbReference type="InterPro" id="IPR012373">
    <property type="entry name" value="Ferrdict_sens_TM"/>
</dbReference>
<feature type="domain" description="FecR protein" evidence="2">
    <location>
        <begin position="130"/>
        <end position="224"/>
    </location>
</feature>
<dbReference type="RefSeq" id="WP_089709448.1">
    <property type="nucleotide sequence ID" value="NZ_FMAR01000002.1"/>
</dbReference>
<protein>
    <submittedName>
        <fullName evidence="4">FecR family protein</fullName>
    </submittedName>
</protein>
<organism evidence="4 5">
    <name type="scientific">Chitinophaga costaii</name>
    <dbReference type="NCBI Taxonomy" id="1335309"/>
    <lineage>
        <taxon>Bacteria</taxon>
        <taxon>Pseudomonadati</taxon>
        <taxon>Bacteroidota</taxon>
        <taxon>Chitinophagia</taxon>
        <taxon>Chitinophagales</taxon>
        <taxon>Chitinophagaceae</taxon>
        <taxon>Chitinophaga</taxon>
    </lineage>
</organism>
<evidence type="ECO:0000313" key="4">
    <source>
        <dbReference type="EMBL" id="SCB99189.1"/>
    </source>
</evidence>
<dbReference type="EMBL" id="FMAR01000002">
    <property type="protein sequence ID" value="SCB99189.1"/>
    <property type="molecule type" value="Genomic_DNA"/>
</dbReference>
<dbReference type="GO" id="GO:0016989">
    <property type="term" value="F:sigma factor antagonist activity"/>
    <property type="evidence" value="ECO:0007669"/>
    <property type="project" value="TreeGrafter"/>
</dbReference>
<keyword evidence="1" id="KW-1133">Transmembrane helix</keyword>
<dbReference type="Pfam" id="PF16344">
    <property type="entry name" value="FecR_C"/>
    <property type="match status" value="1"/>
</dbReference>
<name>A0A1C4AX87_9BACT</name>
<sequence length="345" mass="38709">MASNKNATNQFLQLPAFRKWVLENDASAEAFWASWRQQHPEQEAELLEAAEVLRAIHAHSQVPDHAESETWARITDTIQEAELTGRFPARVVTMRSPGLSRRWLSYAAVVAGVAIAVMIGWQLLGVREKEYHTAMGELKTIELPDHSMVRLNVNSSVRYASRWRSSKAREVWVNGEAYFSVTHQENNQSFIVHTNDVDIRVVGTEFNVNTRRIKTQVVLNKGIVQLLLNGEAATHEAPITMKPGDMVTYSAATAELASKKVNPGDYSSWQSRVLHFNDTPIPEVIRVLQENIGITIESSDTGLINQTFTGSIPLDNVDVFFKTLSRSFDVKIAQTSTNTYRISSN</sequence>
<dbReference type="InterPro" id="IPR032508">
    <property type="entry name" value="FecR_C"/>
</dbReference>
<gene>
    <name evidence="4" type="ORF">GA0116948_102326</name>
</gene>
<reference evidence="4 5" key="1">
    <citation type="submission" date="2016-08" db="EMBL/GenBank/DDBJ databases">
        <authorList>
            <person name="Seilhamer J.J."/>
        </authorList>
    </citation>
    <scope>NUCLEOTIDE SEQUENCE [LARGE SCALE GENOMIC DNA]</scope>
    <source>
        <strain evidence="4 5">A37T2</strain>
    </source>
</reference>
<dbReference type="STRING" id="1335309.GA0116948_102326"/>
<dbReference type="Proteomes" id="UP000242818">
    <property type="component" value="Unassembled WGS sequence"/>
</dbReference>
<dbReference type="Pfam" id="PF04773">
    <property type="entry name" value="FecR"/>
    <property type="match status" value="1"/>
</dbReference>
<feature type="domain" description="Protein FecR C-terminal" evidence="3">
    <location>
        <begin position="274"/>
        <end position="333"/>
    </location>
</feature>
<keyword evidence="5" id="KW-1185">Reference proteome</keyword>
<proteinExistence type="predicted"/>
<dbReference type="AlphaFoldDB" id="A0A1C4AX87"/>
<dbReference type="PANTHER" id="PTHR30273:SF2">
    <property type="entry name" value="PROTEIN FECR"/>
    <property type="match status" value="1"/>
</dbReference>
<evidence type="ECO:0000259" key="3">
    <source>
        <dbReference type="Pfam" id="PF16344"/>
    </source>
</evidence>
<dbReference type="OrthoDB" id="923517at2"/>
<evidence type="ECO:0000259" key="2">
    <source>
        <dbReference type="Pfam" id="PF04773"/>
    </source>
</evidence>
<accession>A0A1C4AX87</accession>
<dbReference type="PANTHER" id="PTHR30273">
    <property type="entry name" value="PERIPLASMIC SIGNAL SENSOR AND SIGMA FACTOR ACTIVATOR FECR-RELATED"/>
    <property type="match status" value="1"/>
</dbReference>
<dbReference type="PIRSF" id="PIRSF018266">
    <property type="entry name" value="FecR"/>
    <property type="match status" value="1"/>
</dbReference>
<dbReference type="Gene3D" id="2.60.120.1440">
    <property type="match status" value="1"/>
</dbReference>
<dbReference type="Gene3D" id="3.55.50.30">
    <property type="match status" value="1"/>
</dbReference>
<evidence type="ECO:0000313" key="5">
    <source>
        <dbReference type="Proteomes" id="UP000242818"/>
    </source>
</evidence>
<evidence type="ECO:0000256" key="1">
    <source>
        <dbReference type="SAM" id="Phobius"/>
    </source>
</evidence>